<dbReference type="Proteomes" id="UP000012371">
    <property type="component" value="Unassembled WGS sequence"/>
</dbReference>
<dbReference type="RefSeq" id="WP_002973257.1">
    <property type="nucleotide sequence ID" value="NZ_AOGW02000009.1"/>
</dbReference>
<reference evidence="1" key="1">
    <citation type="submission" date="2013-03" db="EMBL/GenBank/DDBJ databases">
        <authorList>
            <person name="Harkins D.M."/>
            <person name="Durkin A.S."/>
            <person name="Brinkac L.M."/>
            <person name="Haft D.H."/>
            <person name="Selengut J.D."/>
            <person name="Sanka R."/>
            <person name="DePew J."/>
            <person name="Purushe J."/>
            <person name="Hartskeerl R.A."/>
            <person name="Ahmed A."/>
            <person name="van der Linden H."/>
            <person name="Goris M.G.A."/>
            <person name="Vinetz J.M."/>
            <person name="Sutton G.G."/>
            <person name="Nierman W.C."/>
            <person name="Fouts D.E."/>
        </authorList>
    </citation>
    <scope>NUCLEOTIDE SEQUENCE [LARGE SCALE GENOMIC DNA]</scope>
    <source>
        <strain evidence="1">LT 11-33</strain>
    </source>
</reference>
<dbReference type="EMBL" id="AOGW02000009">
    <property type="protein sequence ID" value="EMY61916.1"/>
    <property type="molecule type" value="Genomic_DNA"/>
</dbReference>
<proteinExistence type="predicted"/>
<comment type="caution">
    <text evidence="1">The sequence shown here is derived from an EMBL/GenBank/DDBJ whole genome shotgun (WGS) entry which is preliminary data.</text>
</comment>
<protein>
    <submittedName>
        <fullName evidence="1">Uncharacterized protein</fullName>
    </submittedName>
</protein>
<gene>
    <name evidence="1" type="ORF">LEP1GSC203_3885</name>
</gene>
<dbReference type="AlphaFoldDB" id="N1W2N2"/>
<name>N1W2N2_9LEPT</name>
<evidence type="ECO:0000313" key="2">
    <source>
        <dbReference type="Proteomes" id="UP000012371"/>
    </source>
</evidence>
<organism evidence="1 2">
    <name type="scientific">Leptospira terpstrae serovar Hualin str. LT 11-33 = ATCC 700639</name>
    <dbReference type="NCBI Taxonomy" id="1257025"/>
    <lineage>
        <taxon>Bacteria</taxon>
        <taxon>Pseudomonadati</taxon>
        <taxon>Spirochaetota</taxon>
        <taxon>Spirochaetia</taxon>
        <taxon>Leptospirales</taxon>
        <taxon>Leptospiraceae</taxon>
        <taxon>Leptospira</taxon>
    </lineage>
</organism>
<keyword evidence="2" id="KW-1185">Reference proteome</keyword>
<accession>N1W2N2</accession>
<dbReference type="STRING" id="1257025.LEP1GSC203_3885"/>
<sequence>MEANLVGIEGANLGYWVQNTITVFVNEEIEFFDQKLKSILLTNDEINDEIRPSNISERLKGSKGECICISGILNTTGKDDLFEPCLKLSIELQTKVILSSFDMQKDTIFYCLIDEGLVLVRNETQF</sequence>
<evidence type="ECO:0000313" key="1">
    <source>
        <dbReference type="EMBL" id="EMY61916.1"/>
    </source>
</evidence>